<dbReference type="InterPro" id="IPR012347">
    <property type="entry name" value="Ferritin-like"/>
</dbReference>
<evidence type="ECO:0000313" key="2">
    <source>
        <dbReference type="Proteomes" id="UP000812277"/>
    </source>
</evidence>
<accession>A0ABS7D666</accession>
<dbReference type="Gene3D" id="1.20.1260.10">
    <property type="match status" value="1"/>
</dbReference>
<dbReference type="EMBL" id="JAHZIJ010000006">
    <property type="protein sequence ID" value="MBW7475390.1"/>
    <property type="molecule type" value="Genomic_DNA"/>
</dbReference>
<name>A0ABS7D666_9BACL</name>
<protein>
    <submittedName>
        <fullName evidence="1">Uncharacterized protein</fullName>
    </submittedName>
</protein>
<dbReference type="Proteomes" id="UP000812277">
    <property type="component" value="Unassembled WGS sequence"/>
</dbReference>
<evidence type="ECO:0000313" key="1">
    <source>
        <dbReference type="EMBL" id="MBW7475390.1"/>
    </source>
</evidence>
<proteinExistence type="predicted"/>
<sequence>MVNTMMDNLGIPPLAGICSYETADKPGYQVDFTVQLLKRYNYVKAHLVDIAAAHLPATPEWEVKCALSHHMWLDAEHSLALRKRVSEMREPPLGLDRVPDEQLKVWLDEAIRANDTTELLTGIYAVIRPALLQSMKLYAQEANPLADHPTWRLLRQILREEEEMLDWGFQALQAFTSQASEHAVQSDVWAAHLSAYLQHAGGMHGNELVHHVELPQPRNDGKPYEMAAAPRRDDRFQDHYNNSALIDEYYQDEALLADERVFALYYKRLREMDVPEWMAPILFKTKGQPWEYYSDLSRQLWDEARHAMLGEVGLYSCGVPFYRYPVDLKSSMSLNVDLEPIESHVLLWAIEQGLMNKETGKRWEWLISKQSGMPLAATVQDYDWADEVLHAQIGRRWLVPKFGSMEVMQKEAKLAWKKWDEAKAKYAGLSKQEEWWPQFVQEMRSGYDSAGA</sequence>
<keyword evidence="2" id="KW-1185">Reference proteome</keyword>
<comment type="caution">
    <text evidence="1">The sequence shown here is derived from an EMBL/GenBank/DDBJ whole genome shotgun (WGS) entry which is preliminary data.</text>
</comment>
<organism evidence="1 2">
    <name type="scientific">Paenibacillus oenotherae</name>
    <dbReference type="NCBI Taxonomy" id="1435645"/>
    <lineage>
        <taxon>Bacteria</taxon>
        <taxon>Bacillati</taxon>
        <taxon>Bacillota</taxon>
        <taxon>Bacilli</taxon>
        <taxon>Bacillales</taxon>
        <taxon>Paenibacillaceae</taxon>
        <taxon>Paenibacillus</taxon>
    </lineage>
</organism>
<gene>
    <name evidence="1" type="ORF">K0T92_11575</name>
</gene>
<dbReference type="RefSeq" id="WP_219872623.1">
    <property type="nucleotide sequence ID" value="NZ_JAHZIJ010000006.1"/>
</dbReference>
<reference evidence="1 2" key="1">
    <citation type="submission" date="2021-07" db="EMBL/GenBank/DDBJ databases">
        <title>Paenibacillus radiodurans sp. nov., isolated from the southeastern edge of Tengger Desert.</title>
        <authorList>
            <person name="Zhang G."/>
        </authorList>
    </citation>
    <scope>NUCLEOTIDE SEQUENCE [LARGE SCALE GENOMIC DNA]</scope>
    <source>
        <strain evidence="1 2">DT7-4</strain>
    </source>
</reference>